<dbReference type="EMBL" id="MDHN01000024">
    <property type="protein sequence ID" value="OFC70775.1"/>
    <property type="molecule type" value="Genomic_DNA"/>
</dbReference>
<dbReference type="NCBIfam" id="NF007702">
    <property type="entry name" value="PRK10387.1"/>
    <property type="match status" value="1"/>
</dbReference>
<comment type="caution">
    <text evidence="3">The sequence shown here is derived from an EMBL/GenBank/DDBJ whole genome shotgun (WGS) entry which is preliminary data.</text>
</comment>
<proteinExistence type="predicted"/>
<feature type="domain" description="Glutaredoxin 2 C-terminal" evidence="1">
    <location>
        <begin position="94"/>
        <end position="217"/>
    </location>
</feature>
<dbReference type="AlphaFoldDB" id="A0A1E7ZB77"/>
<protein>
    <submittedName>
        <fullName evidence="3">Glutaredoxin, GrxB family</fullName>
    </submittedName>
</protein>
<dbReference type="NCBIfam" id="TIGR02182">
    <property type="entry name" value="GRXB"/>
    <property type="match status" value="1"/>
</dbReference>
<evidence type="ECO:0000259" key="2">
    <source>
        <dbReference type="Pfam" id="PF13417"/>
    </source>
</evidence>
<dbReference type="SUPFAM" id="SSF52833">
    <property type="entry name" value="Thioredoxin-like"/>
    <property type="match status" value="1"/>
</dbReference>
<name>A0A1E7ZB77_9ALTE</name>
<dbReference type="Gene3D" id="1.20.1050.10">
    <property type="match status" value="1"/>
</dbReference>
<evidence type="ECO:0000313" key="3">
    <source>
        <dbReference type="EMBL" id="OFC70775.1"/>
    </source>
</evidence>
<dbReference type="InterPro" id="IPR004045">
    <property type="entry name" value="Glutathione_S-Trfase_N"/>
</dbReference>
<dbReference type="Gene3D" id="3.40.30.10">
    <property type="entry name" value="Glutaredoxin"/>
    <property type="match status" value="1"/>
</dbReference>
<dbReference type="STRING" id="1656094.BFC18_11610"/>
<dbReference type="Pfam" id="PF13417">
    <property type="entry name" value="GST_N_3"/>
    <property type="match status" value="1"/>
</dbReference>
<dbReference type="Proteomes" id="UP000175691">
    <property type="component" value="Unassembled WGS sequence"/>
</dbReference>
<gene>
    <name evidence="3" type="ORF">BFC18_11610</name>
</gene>
<dbReference type="InterPro" id="IPR011901">
    <property type="entry name" value="Grx2"/>
</dbReference>
<dbReference type="SUPFAM" id="SSF47616">
    <property type="entry name" value="GST C-terminal domain-like"/>
    <property type="match status" value="1"/>
</dbReference>
<sequence length="218" mass="24602">MPTLHQYLHCPFCVRADMAANYFGIEHKKNYLLNDDAETCDKLIGAKMVPILEFDDGTAMGESLDIVAKLEAMAPEGKKLLPKVEPEKYTCHFDNVSGEINGLLFPRNVMIEQPEFATESAKDYFRTKKEKTLGMSFDEAFSNSTSYKERVEAALAEMPVPPLPAQQMNQLGWNDIMVFPILRNLTMVKDINFPDALDQYVHAVADLTKIQLYTDVAV</sequence>
<keyword evidence="4" id="KW-1185">Reference proteome</keyword>
<reference evidence="3 4" key="1">
    <citation type="submission" date="2016-08" db="EMBL/GenBank/DDBJ databases">
        <authorList>
            <person name="Seilhamer J.J."/>
        </authorList>
    </citation>
    <scope>NUCLEOTIDE SEQUENCE [LARGE SCALE GENOMIC DNA]</scope>
    <source>
        <strain evidence="3 4">KCTC 42603</strain>
    </source>
</reference>
<dbReference type="InterPro" id="IPR007494">
    <property type="entry name" value="Glutaredoxin2_C"/>
</dbReference>
<feature type="domain" description="GST N-terminal" evidence="2">
    <location>
        <begin position="4"/>
        <end position="76"/>
    </location>
</feature>
<evidence type="ECO:0000313" key="4">
    <source>
        <dbReference type="Proteomes" id="UP000175691"/>
    </source>
</evidence>
<dbReference type="InterPro" id="IPR036282">
    <property type="entry name" value="Glutathione-S-Trfase_C_sf"/>
</dbReference>
<organism evidence="3 4">
    <name type="scientific">Alteromonas confluentis</name>
    <dbReference type="NCBI Taxonomy" id="1656094"/>
    <lineage>
        <taxon>Bacteria</taxon>
        <taxon>Pseudomonadati</taxon>
        <taxon>Pseudomonadota</taxon>
        <taxon>Gammaproteobacteria</taxon>
        <taxon>Alteromonadales</taxon>
        <taxon>Alteromonadaceae</taxon>
        <taxon>Alteromonas/Salinimonas group</taxon>
        <taxon>Alteromonas</taxon>
    </lineage>
</organism>
<dbReference type="RefSeq" id="WP_070125479.1">
    <property type="nucleotide sequence ID" value="NZ_MDHN01000024.1"/>
</dbReference>
<dbReference type="GO" id="GO:0005829">
    <property type="term" value="C:cytosol"/>
    <property type="evidence" value="ECO:0007669"/>
    <property type="project" value="InterPro"/>
</dbReference>
<accession>A0A1E7ZB77</accession>
<dbReference type="Pfam" id="PF04399">
    <property type="entry name" value="Glutaredoxin2_C"/>
    <property type="match status" value="1"/>
</dbReference>
<dbReference type="InterPro" id="IPR036249">
    <property type="entry name" value="Thioredoxin-like_sf"/>
</dbReference>
<evidence type="ECO:0000259" key="1">
    <source>
        <dbReference type="Pfam" id="PF04399"/>
    </source>
</evidence>